<dbReference type="AlphaFoldDB" id="A0A382YCH3"/>
<protein>
    <recommendedName>
        <fullName evidence="2">Rad50/SbcC-type AAA domain-containing protein</fullName>
    </recommendedName>
</protein>
<name>A0A382YCH3_9ZZZZ</name>
<proteinExistence type="predicted"/>
<accession>A0A382YCH3</accession>
<reference evidence="1" key="1">
    <citation type="submission" date="2018-05" db="EMBL/GenBank/DDBJ databases">
        <authorList>
            <person name="Lanie J.A."/>
            <person name="Ng W.-L."/>
            <person name="Kazmierczak K.M."/>
            <person name="Andrzejewski T.M."/>
            <person name="Davidsen T.M."/>
            <person name="Wayne K.J."/>
            <person name="Tettelin H."/>
            <person name="Glass J.I."/>
            <person name="Rusch D."/>
            <person name="Podicherti R."/>
            <person name="Tsui H.-C.T."/>
            <person name="Winkler M.E."/>
        </authorList>
    </citation>
    <scope>NUCLEOTIDE SEQUENCE</scope>
</reference>
<sequence>MRIKSLQLTNFGSCKGGENEFNFETKTGRDGYAIFADIGRGKTS</sequence>
<gene>
    <name evidence="1" type="ORF">METZ01_LOCUS433425</name>
</gene>
<organism evidence="1">
    <name type="scientific">marine metagenome</name>
    <dbReference type="NCBI Taxonomy" id="408172"/>
    <lineage>
        <taxon>unclassified sequences</taxon>
        <taxon>metagenomes</taxon>
        <taxon>ecological metagenomes</taxon>
    </lineage>
</organism>
<dbReference type="EMBL" id="UINC01174443">
    <property type="protein sequence ID" value="SVD80571.1"/>
    <property type="molecule type" value="Genomic_DNA"/>
</dbReference>
<evidence type="ECO:0000313" key="1">
    <source>
        <dbReference type="EMBL" id="SVD80571.1"/>
    </source>
</evidence>
<evidence type="ECO:0008006" key="2">
    <source>
        <dbReference type="Google" id="ProtNLM"/>
    </source>
</evidence>
<feature type="non-terminal residue" evidence="1">
    <location>
        <position position="44"/>
    </location>
</feature>